<feature type="transmembrane region" description="Helical" evidence="6">
    <location>
        <begin position="324"/>
        <end position="345"/>
    </location>
</feature>
<evidence type="ECO:0000256" key="6">
    <source>
        <dbReference type="SAM" id="Phobius"/>
    </source>
</evidence>
<sequence length="408" mass="46235">MQLIKTSLYSAITTFIRIASGFIANKVVAMFTGPAGVAIILTVSNGAINTGVVKYTAEYDGNEFKQKKLLSTALKISIACSIFFGLWLLLFANYFSELILKTSIYENAIRVLGLTIIFYSLNSLLISIINGKRQIKQYTIVNTLGSVIGLIFTVVLVYFYKTEGALYSIVLSQSVIFFVTVFFVFKSDWFSWNYFKRPFSTELAKKLGGFSMMALVSVFTAPVVQILLRNMVISKVNLDAAGYWQGMMKVSDGYLLLITTALSTYYLPKLSSLKNDKDIRAEMFYGYKIIMPTVFIGCAVIYLCRFLVIKILYTGSFFDMQELFLFQLIGDFFKIAAWLIAYLMLAKAMTKLFIVTEIVFSIIYLILGYICVDIFGLIGITIAFAINYFIYFVFMGCYFRKLIFSKNE</sequence>
<feature type="transmembrane region" description="Helical" evidence="6">
    <location>
        <begin position="289"/>
        <end position="312"/>
    </location>
</feature>
<dbReference type="EMBL" id="JBHSGV010000006">
    <property type="protein sequence ID" value="MFC4748941.1"/>
    <property type="molecule type" value="Genomic_DNA"/>
</dbReference>
<dbReference type="PANTHER" id="PTHR30250:SF30">
    <property type="entry name" value="LIPID III FLIPPASE"/>
    <property type="match status" value="1"/>
</dbReference>
<comment type="caution">
    <text evidence="7">The sequence shown here is derived from an EMBL/GenBank/DDBJ whole genome shotgun (WGS) entry which is preliminary data.</text>
</comment>
<evidence type="ECO:0000256" key="3">
    <source>
        <dbReference type="ARBA" id="ARBA00022692"/>
    </source>
</evidence>
<feature type="transmembrane region" description="Helical" evidence="6">
    <location>
        <begin position="207"/>
        <end position="228"/>
    </location>
</feature>
<keyword evidence="4 6" id="KW-1133">Transmembrane helix</keyword>
<evidence type="ECO:0000256" key="4">
    <source>
        <dbReference type="ARBA" id="ARBA00022989"/>
    </source>
</evidence>
<evidence type="ECO:0000256" key="5">
    <source>
        <dbReference type="ARBA" id="ARBA00023136"/>
    </source>
</evidence>
<dbReference type="InterPro" id="IPR044550">
    <property type="entry name" value="WzxE"/>
</dbReference>
<evidence type="ECO:0000256" key="1">
    <source>
        <dbReference type="ARBA" id="ARBA00004651"/>
    </source>
</evidence>
<keyword evidence="5 6" id="KW-0472">Membrane</keyword>
<dbReference type="CDD" id="cd13125">
    <property type="entry name" value="MATE_like_10"/>
    <property type="match status" value="1"/>
</dbReference>
<feature type="transmembrane region" description="Helical" evidence="6">
    <location>
        <begin position="352"/>
        <end position="370"/>
    </location>
</feature>
<feature type="transmembrane region" description="Helical" evidence="6">
    <location>
        <begin position="166"/>
        <end position="186"/>
    </location>
</feature>
<keyword evidence="8" id="KW-1185">Reference proteome</keyword>
<feature type="transmembrane region" description="Helical" evidence="6">
    <location>
        <begin position="248"/>
        <end position="268"/>
    </location>
</feature>
<name>A0ABV9PHX3_9FLAO</name>
<dbReference type="PANTHER" id="PTHR30250">
    <property type="entry name" value="PST FAMILY PREDICTED COLANIC ACID TRANSPORTER"/>
    <property type="match status" value="1"/>
</dbReference>
<dbReference type="RefSeq" id="WP_213258881.1">
    <property type="nucleotide sequence ID" value="NZ_JAGYWA010000006.1"/>
</dbReference>
<dbReference type="Proteomes" id="UP001595935">
    <property type="component" value="Unassembled WGS sequence"/>
</dbReference>
<protein>
    <submittedName>
        <fullName evidence="7">O-antigen translocase</fullName>
    </submittedName>
</protein>
<evidence type="ECO:0000256" key="2">
    <source>
        <dbReference type="ARBA" id="ARBA00022475"/>
    </source>
</evidence>
<evidence type="ECO:0000313" key="7">
    <source>
        <dbReference type="EMBL" id="MFC4748941.1"/>
    </source>
</evidence>
<comment type="subcellular location">
    <subcellularLocation>
        <location evidence="1">Cell membrane</location>
        <topology evidence="1">Multi-pass membrane protein</topology>
    </subcellularLocation>
</comment>
<evidence type="ECO:0000313" key="8">
    <source>
        <dbReference type="Proteomes" id="UP001595935"/>
    </source>
</evidence>
<feature type="transmembrane region" description="Helical" evidence="6">
    <location>
        <begin position="140"/>
        <end position="160"/>
    </location>
</feature>
<reference evidence="8" key="1">
    <citation type="journal article" date="2019" name="Int. J. Syst. Evol. Microbiol.">
        <title>The Global Catalogue of Microorganisms (GCM) 10K type strain sequencing project: providing services to taxonomists for standard genome sequencing and annotation.</title>
        <authorList>
            <consortium name="The Broad Institute Genomics Platform"/>
            <consortium name="The Broad Institute Genome Sequencing Center for Infectious Disease"/>
            <person name="Wu L."/>
            <person name="Ma J."/>
        </authorList>
    </citation>
    <scope>NUCLEOTIDE SEQUENCE [LARGE SCALE GENOMIC DNA]</scope>
    <source>
        <strain evidence="8">WYCCWR 13023</strain>
    </source>
</reference>
<keyword evidence="2" id="KW-1003">Cell membrane</keyword>
<proteinExistence type="predicted"/>
<gene>
    <name evidence="7" type="ORF">ACFO5S_15915</name>
</gene>
<accession>A0ABV9PHX3</accession>
<keyword evidence="3 6" id="KW-0812">Transmembrane</keyword>
<dbReference type="Pfam" id="PF13440">
    <property type="entry name" value="Polysacc_synt_3"/>
    <property type="match status" value="1"/>
</dbReference>
<feature type="transmembrane region" description="Helical" evidence="6">
    <location>
        <begin position="108"/>
        <end position="128"/>
    </location>
</feature>
<dbReference type="InterPro" id="IPR050833">
    <property type="entry name" value="Poly_Biosynth_Transport"/>
</dbReference>
<organism evidence="7 8">
    <name type="scientific">Flavobacterium branchiicola</name>
    <dbReference type="NCBI Taxonomy" id="1114875"/>
    <lineage>
        <taxon>Bacteria</taxon>
        <taxon>Pseudomonadati</taxon>
        <taxon>Bacteroidota</taxon>
        <taxon>Flavobacteriia</taxon>
        <taxon>Flavobacteriales</taxon>
        <taxon>Flavobacteriaceae</taxon>
        <taxon>Flavobacterium</taxon>
    </lineage>
</organism>
<feature type="transmembrane region" description="Helical" evidence="6">
    <location>
        <begin position="376"/>
        <end position="399"/>
    </location>
</feature>
<feature type="transmembrane region" description="Helical" evidence="6">
    <location>
        <begin position="73"/>
        <end position="96"/>
    </location>
</feature>